<gene>
    <name evidence="1" type="ORF">KME25_13445</name>
</gene>
<comment type="caution">
    <text evidence="1">The sequence shown here is derived from an EMBL/GenBank/DDBJ whole genome shotgun (WGS) entry which is preliminary data.</text>
</comment>
<evidence type="ECO:0000313" key="2">
    <source>
        <dbReference type="Proteomes" id="UP000753908"/>
    </source>
</evidence>
<sequence length="83" mass="9293">MEPASKLAVVENLLIAVRLSNRSAVEVVEAEAKVDLAEFELTQEEVDKFRTIIKKLNDSLAESLKKRCSAVSIVSELRATERY</sequence>
<proteinExistence type="predicted"/>
<dbReference type="AlphaFoldDB" id="A0A951PLK7"/>
<protein>
    <submittedName>
        <fullName evidence="1">Uncharacterized protein</fullName>
    </submittedName>
</protein>
<evidence type="ECO:0000313" key="1">
    <source>
        <dbReference type="EMBL" id="MBW4545434.1"/>
    </source>
</evidence>
<name>A0A951PLK7_9CYAN</name>
<organism evidence="1 2">
    <name type="scientific">Symplocastrum torsivum CPER-KK1</name>
    <dbReference type="NCBI Taxonomy" id="450513"/>
    <lineage>
        <taxon>Bacteria</taxon>
        <taxon>Bacillati</taxon>
        <taxon>Cyanobacteriota</taxon>
        <taxon>Cyanophyceae</taxon>
        <taxon>Oscillatoriophycideae</taxon>
        <taxon>Oscillatoriales</taxon>
        <taxon>Microcoleaceae</taxon>
        <taxon>Symplocastrum</taxon>
    </lineage>
</organism>
<accession>A0A951PLK7</accession>
<dbReference type="EMBL" id="JAHHIF010000015">
    <property type="protein sequence ID" value="MBW4545434.1"/>
    <property type="molecule type" value="Genomic_DNA"/>
</dbReference>
<dbReference type="Proteomes" id="UP000753908">
    <property type="component" value="Unassembled WGS sequence"/>
</dbReference>
<reference evidence="1" key="2">
    <citation type="journal article" date="2022" name="Microbiol. Resour. Announc.">
        <title>Metagenome Sequencing to Explore Phylogenomics of Terrestrial Cyanobacteria.</title>
        <authorList>
            <person name="Ward R.D."/>
            <person name="Stajich J.E."/>
            <person name="Johansen J.R."/>
            <person name="Huntemann M."/>
            <person name="Clum A."/>
            <person name="Foster B."/>
            <person name="Foster B."/>
            <person name="Roux S."/>
            <person name="Palaniappan K."/>
            <person name="Varghese N."/>
            <person name="Mukherjee S."/>
            <person name="Reddy T.B.K."/>
            <person name="Daum C."/>
            <person name="Copeland A."/>
            <person name="Chen I.A."/>
            <person name="Ivanova N.N."/>
            <person name="Kyrpides N.C."/>
            <person name="Shapiro N."/>
            <person name="Eloe-Fadrosh E.A."/>
            <person name="Pietrasiak N."/>
        </authorList>
    </citation>
    <scope>NUCLEOTIDE SEQUENCE</scope>
    <source>
        <strain evidence="1">CPER-KK1</strain>
    </source>
</reference>
<reference evidence="1" key="1">
    <citation type="submission" date="2021-05" db="EMBL/GenBank/DDBJ databases">
        <authorList>
            <person name="Pietrasiak N."/>
            <person name="Ward R."/>
            <person name="Stajich J.E."/>
            <person name="Kurbessoian T."/>
        </authorList>
    </citation>
    <scope>NUCLEOTIDE SEQUENCE</scope>
    <source>
        <strain evidence="1">CPER-KK1</strain>
    </source>
</reference>